<gene>
    <name evidence="2" type="ORF">CTA1_3644</name>
</gene>
<evidence type="ECO:0000256" key="1">
    <source>
        <dbReference type="SAM" id="MobiDB-lite"/>
    </source>
</evidence>
<evidence type="ECO:0000313" key="3">
    <source>
        <dbReference type="Proteomes" id="UP000310108"/>
    </source>
</evidence>
<feature type="region of interest" description="Disordered" evidence="1">
    <location>
        <begin position="89"/>
        <end position="213"/>
    </location>
</feature>
<evidence type="ECO:0000313" key="2">
    <source>
        <dbReference type="EMBL" id="TKW50725.1"/>
    </source>
</evidence>
<sequence length="261" mass="29292">MRNHRRNRHPQLSSPTDNPFPPPHDRLPPGPASTPASPFMTTRPRRTYRAPPFSAFDHPPLVHRTRPLNLDNAHLVFRSPDLRRREPSFHARTPVYHQLAPRRPHTVPSTERNDTRSRSSSSVPSTTGAVSWRSSPSTPPPESPEASSRFQSYDPTTPPPYRSFHHRDTPTYVLGLPSPSASSSSSEEITDDAPVRPPLTVSRRRSPPSPSPHPYAFTPVPFCLDRRTRYLCRNAGAGCVGPEDPYLAVGVLCRPRCRCRE</sequence>
<proteinExistence type="predicted"/>
<protein>
    <submittedName>
        <fullName evidence="2">Uncharacterized protein</fullName>
    </submittedName>
</protein>
<dbReference type="Proteomes" id="UP000310108">
    <property type="component" value="Unassembled WGS sequence"/>
</dbReference>
<name>A0A4U6X631_9PEZI</name>
<feature type="compositionally biased region" description="Pro residues" evidence="1">
    <location>
        <begin position="18"/>
        <end position="32"/>
    </location>
</feature>
<dbReference type="EMBL" id="PJEX01000366">
    <property type="protein sequence ID" value="TKW50725.1"/>
    <property type="molecule type" value="Genomic_DNA"/>
</dbReference>
<comment type="caution">
    <text evidence="2">The sequence shown here is derived from an EMBL/GenBank/DDBJ whole genome shotgun (WGS) entry which is preliminary data.</text>
</comment>
<organism evidence="2 3">
    <name type="scientific">Colletotrichum tanaceti</name>
    <dbReference type="NCBI Taxonomy" id="1306861"/>
    <lineage>
        <taxon>Eukaryota</taxon>
        <taxon>Fungi</taxon>
        <taxon>Dikarya</taxon>
        <taxon>Ascomycota</taxon>
        <taxon>Pezizomycotina</taxon>
        <taxon>Sordariomycetes</taxon>
        <taxon>Hypocreomycetidae</taxon>
        <taxon>Glomerellales</taxon>
        <taxon>Glomerellaceae</taxon>
        <taxon>Colletotrichum</taxon>
        <taxon>Colletotrichum destructivum species complex</taxon>
    </lineage>
</organism>
<keyword evidence="3" id="KW-1185">Reference proteome</keyword>
<feature type="region of interest" description="Disordered" evidence="1">
    <location>
        <begin position="1"/>
        <end position="65"/>
    </location>
</feature>
<reference evidence="2 3" key="1">
    <citation type="journal article" date="2019" name="PLoS ONE">
        <title>Comparative genome analysis indicates high evolutionary potential of pathogenicity genes in Colletotrichum tanaceti.</title>
        <authorList>
            <person name="Lelwala R.V."/>
            <person name="Korhonen P.K."/>
            <person name="Young N.D."/>
            <person name="Scott J.B."/>
            <person name="Ades P.A."/>
            <person name="Gasser R.B."/>
            <person name="Taylor P.W.J."/>
        </authorList>
    </citation>
    <scope>NUCLEOTIDE SEQUENCE [LARGE SCALE GENOMIC DNA]</scope>
    <source>
        <strain evidence="2">BRIP57314</strain>
    </source>
</reference>
<accession>A0A4U6X631</accession>
<feature type="compositionally biased region" description="Low complexity" evidence="1">
    <location>
        <begin position="118"/>
        <end position="127"/>
    </location>
</feature>
<feature type="compositionally biased region" description="Low complexity" evidence="1">
    <location>
        <begin position="177"/>
        <end position="186"/>
    </location>
</feature>
<dbReference type="AlphaFoldDB" id="A0A4U6X631"/>